<organism evidence="1 2">
    <name type="scientific">Paramecium pentaurelia</name>
    <dbReference type="NCBI Taxonomy" id="43138"/>
    <lineage>
        <taxon>Eukaryota</taxon>
        <taxon>Sar</taxon>
        <taxon>Alveolata</taxon>
        <taxon>Ciliophora</taxon>
        <taxon>Intramacronucleata</taxon>
        <taxon>Oligohymenophorea</taxon>
        <taxon>Peniculida</taxon>
        <taxon>Parameciidae</taxon>
        <taxon>Paramecium</taxon>
    </lineage>
</organism>
<protein>
    <submittedName>
        <fullName evidence="1">Uncharacterized protein</fullName>
    </submittedName>
</protein>
<dbReference type="Proteomes" id="UP000689195">
    <property type="component" value="Unassembled WGS sequence"/>
</dbReference>
<evidence type="ECO:0000313" key="1">
    <source>
        <dbReference type="EMBL" id="CAD8208179.1"/>
    </source>
</evidence>
<sequence length="48" mass="5709">MDSQIEGEIKQKCKWIIKVNQKFIIQLYSDQDNKQSKLLDISQIILDK</sequence>
<keyword evidence="2" id="KW-1185">Reference proteome</keyword>
<accession>A0A8S1Y2L6</accession>
<comment type="caution">
    <text evidence="1">The sequence shown here is derived from an EMBL/GenBank/DDBJ whole genome shotgun (WGS) entry which is preliminary data.</text>
</comment>
<gene>
    <name evidence="1" type="ORF">PPENT_87.1.T1500003</name>
</gene>
<proteinExistence type="predicted"/>
<dbReference type="AlphaFoldDB" id="A0A8S1Y2L6"/>
<name>A0A8S1Y2L6_9CILI</name>
<dbReference type="EMBL" id="CAJJDO010000150">
    <property type="protein sequence ID" value="CAD8208179.1"/>
    <property type="molecule type" value="Genomic_DNA"/>
</dbReference>
<evidence type="ECO:0000313" key="2">
    <source>
        <dbReference type="Proteomes" id="UP000689195"/>
    </source>
</evidence>
<reference evidence="1" key="1">
    <citation type="submission" date="2021-01" db="EMBL/GenBank/DDBJ databases">
        <authorList>
            <consortium name="Genoscope - CEA"/>
            <person name="William W."/>
        </authorList>
    </citation>
    <scope>NUCLEOTIDE SEQUENCE</scope>
</reference>